<evidence type="ECO:0000256" key="1">
    <source>
        <dbReference type="SAM" id="MobiDB-lite"/>
    </source>
</evidence>
<feature type="compositionally biased region" description="Polar residues" evidence="1">
    <location>
        <begin position="159"/>
        <end position="177"/>
    </location>
</feature>
<protein>
    <submittedName>
        <fullName evidence="2">Uncharacterized protein</fullName>
    </submittedName>
</protein>
<organism evidence="2 3">
    <name type="scientific">Tothia fuscella</name>
    <dbReference type="NCBI Taxonomy" id="1048955"/>
    <lineage>
        <taxon>Eukaryota</taxon>
        <taxon>Fungi</taxon>
        <taxon>Dikarya</taxon>
        <taxon>Ascomycota</taxon>
        <taxon>Pezizomycotina</taxon>
        <taxon>Dothideomycetes</taxon>
        <taxon>Pleosporomycetidae</taxon>
        <taxon>Venturiales</taxon>
        <taxon>Cylindrosympodiaceae</taxon>
        <taxon>Tothia</taxon>
    </lineage>
</organism>
<proteinExistence type="predicted"/>
<name>A0A9P4NMX8_9PEZI</name>
<comment type="caution">
    <text evidence="2">The sequence shown here is derived from an EMBL/GenBank/DDBJ whole genome shotgun (WGS) entry which is preliminary data.</text>
</comment>
<dbReference type="Proteomes" id="UP000800235">
    <property type="component" value="Unassembled WGS sequence"/>
</dbReference>
<gene>
    <name evidence="2" type="ORF">EJ08DRAFT_680736</name>
</gene>
<evidence type="ECO:0000313" key="2">
    <source>
        <dbReference type="EMBL" id="KAF2428115.1"/>
    </source>
</evidence>
<feature type="region of interest" description="Disordered" evidence="1">
    <location>
        <begin position="159"/>
        <end position="186"/>
    </location>
</feature>
<dbReference type="AlphaFoldDB" id="A0A9P4NMX8"/>
<sequence>MENDCKELVDKSIFSTRSRGRPDSLANLRAKVLAQSRKERIPGEYIPYIVMDSIRCVGPRGVTKKHHHTSIDIIGWAFGSYVPRAPRKSSRSIQREIPDLGHSIVAYLLDPVKDELGLVSLLVMKKRKPGKIKVVFTTPAGAELFEMAFVKASPLSNKQDTTNSVKNVPTSQSPNILSTASSCSSPSLHQSQTLAATIDGNSTHLINPTSATFLKTAAVERFKLPVLRIPASTPDDQILLEDLRSFVSGVKSFPGTPPRATSE</sequence>
<accession>A0A9P4NMX8</accession>
<reference evidence="2" key="1">
    <citation type="journal article" date="2020" name="Stud. Mycol.">
        <title>101 Dothideomycetes genomes: a test case for predicting lifestyles and emergence of pathogens.</title>
        <authorList>
            <person name="Haridas S."/>
            <person name="Albert R."/>
            <person name="Binder M."/>
            <person name="Bloem J."/>
            <person name="Labutti K."/>
            <person name="Salamov A."/>
            <person name="Andreopoulos B."/>
            <person name="Baker S."/>
            <person name="Barry K."/>
            <person name="Bills G."/>
            <person name="Bluhm B."/>
            <person name="Cannon C."/>
            <person name="Castanera R."/>
            <person name="Culley D."/>
            <person name="Daum C."/>
            <person name="Ezra D."/>
            <person name="Gonzalez J."/>
            <person name="Henrissat B."/>
            <person name="Kuo A."/>
            <person name="Liang C."/>
            <person name="Lipzen A."/>
            <person name="Lutzoni F."/>
            <person name="Magnuson J."/>
            <person name="Mondo S."/>
            <person name="Nolan M."/>
            <person name="Ohm R."/>
            <person name="Pangilinan J."/>
            <person name="Park H.-J."/>
            <person name="Ramirez L."/>
            <person name="Alfaro M."/>
            <person name="Sun H."/>
            <person name="Tritt A."/>
            <person name="Yoshinaga Y."/>
            <person name="Zwiers L.-H."/>
            <person name="Turgeon B."/>
            <person name="Goodwin S."/>
            <person name="Spatafora J."/>
            <person name="Crous P."/>
            <person name="Grigoriev I."/>
        </authorList>
    </citation>
    <scope>NUCLEOTIDE SEQUENCE</scope>
    <source>
        <strain evidence="2">CBS 130266</strain>
    </source>
</reference>
<dbReference type="EMBL" id="MU007056">
    <property type="protein sequence ID" value="KAF2428115.1"/>
    <property type="molecule type" value="Genomic_DNA"/>
</dbReference>
<keyword evidence="3" id="KW-1185">Reference proteome</keyword>
<evidence type="ECO:0000313" key="3">
    <source>
        <dbReference type="Proteomes" id="UP000800235"/>
    </source>
</evidence>